<feature type="non-terminal residue" evidence="2">
    <location>
        <position position="1"/>
    </location>
</feature>
<reference evidence="2 3" key="1">
    <citation type="journal article" date="2024" name="BMC Genomics">
        <title>Genome assembly of redclaw crayfish (Cherax quadricarinatus) provides insights into its immune adaptation and hypoxia tolerance.</title>
        <authorList>
            <person name="Liu Z."/>
            <person name="Zheng J."/>
            <person name="Li H."/>
            <person name="Fang K."/>
            <person name="Wang S."/>
            <person name="He J."/>
            <person name="Zhou D."/>
            <person name="Weng S."/>
            <person name="Chi M."/>
            <person name="Gu Z."/>
            <person name="He J."/>
            <person name="Li F."/>
            <person name="Wang M."/>
        </authorList>
    </citation>
    <scope>NUCLEOTIDE SEQUENCE [LARGE SCALE GENOMIC DNA]</scope>
    <source>
        <strain evidence="2">ZL_2023a</strain>
    </source>
</reference>
<dbReference type="EMBL" id="JARKIK010000088">
    <property type="protein sequence ID" value="KAK8723727.1"/>
    <property type="molecule type" value="Genomic_DNA"/>
</dbReference>
<feature type="non-terminal residue" evidence="2">
    <location>
        <position position="102"/>
    </location>
</feature>
<comment type="caution">
    <text evidence="2">The sequence shown here is derived from an EMBL/GenBank/DDBJ whole genome shotgun (WGS) entry which is preliminary data.</text>
</comment>
<evidence type="ECO:0000313" key="3">
    <source>
        <dbReference type="Proteomes" id="UP001445076"/>
    </source>
</evidence>
<accession>A0AAW0W4E4</accession>
<name>A0AAW0W4E4_CHEQU</name>
<gene>
    <name evidence="2" type="ORF">OTU49_011511</name>
</gene>
<evidence type="ECO:0000256" key="1">
    <source>
        <dbReference type="SAM" id="MobiDB-lite"/>
    </source>
</evidence>
<dbReference type="AlphaFoldDB" id="A0AAW0W4E4"/>
<feature type="region of interest" description="Disordered" evidence="1">
    <location>
        <begin position="1"/>
        <end position="59"/>
    </location>
</feature>
<keyword evidence="3" id="KW-1185">Reference proteome</keyword>
<feature type="region of interest" description="Disordered" evidence="1">
    <location>
        <begin position="80"/>
        <end position="102"/>
    </location>
</feature>
<sequence length="102" mass="10884">NTTSSLRGRVPGGRTGVLRGEKEEDNSVSSSDAAVLQSTGSVRSRGGSTPGPPADYRSKELTWETLCHLGTRRRIRQLHEEGMDSESAGKTTVAEAERSIGL</sequence>
<organism evidence="2 3">
    <name type="scientific">Cherax quadricarinatus</name>
    <name type="common">Australian red claw crayfish</name>
    <dbReference type="NCBI Taxonomy" id="27406"/>
    <lineage>
        <taxon>Eukaryota</taxon>
        <taxon>Metazoa</taxon>
        <taxon>Ecdysozoa</taxon>
        <taxon>Arthropoda</taxon>
        <taxon>Crustacea</taxon>
        <taxon>Multicrustacea</taxon>
        <taxon>Malacostraca</taxon>
        <taxon>Eumalacostraca</taxon>
        <taxon>Eucarida</taxon>
        <taxon>Decapoda</taxon>
        <taxon>Pleocyemata</taxon>
        <taxon>Astacidea</taxon>
        <taxon>Parastacoidea</taxon>
        <taxon>Parastacidae</taxon>
        <taxon>Cherax</taxon>
    </lineage>
</organism>
<dbReference type="Proteomes" id="UP001445076">
    <property type="component" value="Unassembled WGS sequence"/>
</dbReference>
<feature type="compositionally biased region" description="Low complexity" evidence="1">
    <location>
        <begin position="38"/>
        <end position="47"/>
    </location>
</feature>
<protein>
    <submittedName>
        <fullName evidence="2">Uncharacterized protein</fullName>
    </submittedName>
</protein>
<proteinExistence type="predicted"/>
<evidence type="ECO:0000313" key="2">
    <source>
        <dbReference type="EMBL" id="KAK8723727.1"/>
    </source>
</evidence>